<feature type="compositionally biased region" description="Basic and acidic residues" evidence="1">
    <location>
        <begin position="115"/>
        <end position="129"/>
    </location>
</feature>
<dbReference type="AlphaFoldDB" id="A0AAV5TG24"/>
<sequence>DYVMSDSCYYQTNSKGPHETKMRLILFDLSQTPCGGTAKTATQFIDELNPDVAPKKINATAAKVARTTTANLKKSTTSTKSKTSVGTRKRRVETESEESEEEMEEEGEEDEEDFLGQHEEDFVRKIIEE</sequence>
<feature type="non-terminal residue" evidence="2">
    <location>
        <position position="1"/>
    </location>
</feature>
<protein>
    <submittedName>
        <fullName evidence="2">Uncharacterized protein</fullName>
    </submittedName>
</protein>
<feature type="region of interest" description="Disordered" evidence="1">
    <location>
        <begin position="70"/>
        <end position="129"/>
    </location>
</feature>
<keyword evidence="3" id="KW-1185">Reference proteome</keyword>
<evidence type="ECO:0000256" key="1">
    <source>
        <dbReference type="SAM" id="MobiDB-lite"/>
    </source>
</evidence>
<reference evidence="2" key="1">
    <citation type="submission" date="2023-10" db="EMBL/GenBank/DDBJ databases">
        <title>Genome assembly of Pristionchus species.</title>
        <authorList>
            <person name="Yoshida K."/>
            <person name="Sommer R.J."/>
        </authorList>
    </citation>
    <scope>NUCLEOTIDE SEQUENCE</scope>
    <source>
        <strain evidence="2">RS0144</strain>
    </source>
</reference>
<organism evidence="2 3">
    <name type="scientific">Pristionchus entomophagus</name>
    <dbReference type="NCBI Taxonomy" id="358040"/>
    <lineage>
        <taxon>Eukaryota</taxon>
        <taxon>Metazoa</taxon>
        <taxon>Ecdysozoa</taxon>
        <taxon>Nematoda</taxon>
        <taxon>Chromadorea</taxon>
        <taxon>Rhabditida</taxon>
        <taxon>Rhabditina</taxon>
        <taxon>Diplogasteromorpha</taxon>
        <taxon>Diplogasteroidea</taxon>
        <taxon>Neodiplogasteridae</taxon>
        <taxon>Pristionchus</taxon>
    </lineage>
</organism>
<accession>A0AAV5TG24</accession>
<gene>
    <name evidence="2" type="ORF">PENTCL1PPCAC_14590</name>
</gene>
<dbReference type="Proteomes" id="UP001432027">
    <property type="component" value="Unassembled WGS sequence"/>
</dbReference>
<dbReference type="EMBL" id="BTSX01000004">
    <property type="protein sequence ID" value="GMS92415.1"/>
    <property type="molecule type" value="Genomic_DNA"/>
</dbReference>
<evidence type="ECO:0000313" key="3">
    <source>
        <dbReference type="Proteomes" id="UP001432027"/>
    </source>
</evidence>
<name>A0AAV5TG24_9BILA</name>
<feature type="non-terminal residue" evidence="2">
    <location>
        <position position="129"/>
    </location>
</feature>
<proteinExistence type="predicted"/>
<feature type="compositionally biased region" description="Low complexity" evidence="1">
    <location>
        <begin position="70"/>
        <end position="86"/>
    </location>
</feature>
<feature type="compositionally biased region" description="Acidic residues" evidence="1">
    <location>
        <begin position="95"/>
        <end position="114"/>
    </location>
</feature>
<comment type="caution">
    <text evidence="2">The sequence shown here is derived from an EMBL/GenBank/DDBJ whole genome shotgun (WGS) entry which is preliminary data.</text>
</comment>
<evidence type="ECO:0000313" key="2">
    <source>
        <dbReference type="EMBL" id="GMS92415.1"/>
    </source>
</evidence>